<evidence type="ECO:0000256" key="3">
    <source>
        <dbReference type="ARBA" id="ARBA00004496"/>
    </source>
</evidence>
<dbReference type="InterPro" id="IPR054708">
    <property type="entry name" value="MTPAP-like_central"/>
</dbReference>
<dbReference type="GO" id="GO:0005737">
    <property type="term" value="C:cytoplasm"/>
    <property type="evidence" value="ECO:0007669"/>
    <property type="project" value="UniProtKB-SubCell"/>
</dbReference>
<protein>
    <recommendedName>
        <fullName evidence="4">polynucleotide adenylyltransferase</fullName>
        <ecNumber evidence="4">2.7.7.19</ecNumber>
    </recommendedName>
</protein>
<feature type="compositionally biased region" description="Pro residues" evidence="11">
    <location>
        <begin position="63"/>
        <end position="73"/>
    </location>
</feature>
<dbReference type="EC" id="2.7.7.19" evidence="4"/>
<dbReference type="SUPFAM" id="SSF81301">
    <property type="entry name" value="Nucleotidyltransferase"/>
    <property type="match status" value="1"/>
</dbReference>
<evidence type="ECO:0000256" key="2">
    <source>
        <dbReference type="ARBA" id="ARBA00001946"/>
    </source>
</evidence>
<evidence type="ECO:0000256" key="5">
    <source>
        <dbReference type="ARBA" id="ARBA00022490"/>
    </source>
</evidence>
<dbReference type="InterPro" id="IPR043519">
    <property type="entry name" value="NT_sf"/>
</dbReference>
<feature type="domain" description="Poly(A) RNA polymerase mitochondrial-like central palm" evidence="13">
    <location>
        <begin position="164"/>
        <end position="297"/>
    </location>
</feature>
<accession>A0A484DB28</accession>
<dbReference type="Pfam" id="PF22600">
    <property type="entry name" value="MTPAP-like_central"/>
    <property type="match status" value="1"/>
</dbReference>
<evidence type="ECO:0000256" key="9">
    <source>
        <dbReference type="ARBA" id="ARBA00038491"/>
    </source>
</evidence>
<dbReference type="Gene3D" id="1.10.1410.10">
    <property type="match status" value="1"/>
</dbReference>
<evidence type="ECO:0000256" key="11">
    <source>
        <dbReference type="SAM" id="MobiDB-lite"/>
    </source>
</evidence>
<proteinExistence type="inferred from homology"/>
<dbReference type="SUPFAM" id="SSF81631">
    <property type="entry name" value="PAP/OAS1 substrate-binding domain"/>
    <property type="match status" value="1"/>
</dbReference>
<comment type="caution">
    <text evidence="14">The sequence shown here is derived from an EMBL/GenBank/DDBJ whole genome shotgun (WGS) entry which is preliminary data.</text>
</comment>
<evidence type="ECO:0000256" key="7">
    <source>
        <dbReference type="ARBA" id="ARBA00022723"/>
    </source>
</evidence>
<evidence type="ECO:0000256" key="10">
    <source>
        <dbReference type="ARBA" id="ARBA00048830"/>
    </source>
</evidence>
<evidence type="ECO:0000313" key="15">
    <source>
        <dbReference type="Proteomes" id="UP000295070"/>
    </source>
</evidence>
<dbReference type="GO" id="GO:1990817">
    <property type="term" value="F:poly(A) RNA polymerase activity"/>
    <property type="evidence" value="ECO:0007669"/>
    <property type="project" value="UniProtKB-EC"/>
</dbReference>
<keyword evidence="5" id="KW-0963">Cytoplasm</keyword>
<dbReference type="Gene3D" id="3.30.460.10">
    <property type="entry name" value="Beta Polymerase, domain 2"/>
    <property type="match status" value="1"/>
</dbReference>
<comment type="catalytic activity">
    <reaction evidence="10">
        <text>RNA(n) + ATP = RNA(n)-3'-adenine ribonucleotide + diphosphate</text>
        <dbReference type="Rhea" id="RHEA:11332"/>
        <dbReference type="Rhea" id="RHEA-COMP:14527"/>
        <dbReference type="Rhea" id="RHEA-COMP:17347"/>
        <dbReference type="ChEBI" id="CHEBI:30616"/>
        <dbReference type="ChEBI" id="CHEBI:33019"/>
        <dbReference type="ChEBI" id="CHEBI:140395"/>
        <dbReference type="ChEBI" id="CHEBI:173115"/>
        <dbReference type="EC" id="2.7.7.19"/>
    </reaction>
</comment>
<keyword evidence="8" id="KW-0460">Magnesium</keyword>
<dbReference type="GO" id="GO:0046872">
    <property type="term" value="F:metal ion binding"/>
    <property type="evidence" value="ECO:0007669"/>
    <property type="project" value="UniProtKB-KW"/>
</dbReference>
<name>A0A484DB28_PERFV</name>
<dbReference type="PANTHER" id="PTHR12271:SF40">
    <property type="entry name" value="POLY(A) RNA POLYMERASE GLD2"/>
    <property type="match status" value="1"/>
</dbReference>
<comment type="cofactor">
    <cofactor evidence="1">
        <name>Mn(2+)</name>
        <dbReference type="ChEBI" id="CHEBI:29035"/>
    </cofactor>
</comment>
<keyword evidence="6" id="KW-0808">Transferase</keyword>
<comment type="subcellular location">
    <subcellularLocation>
        <location evidence="3">Cytoplasm</location>
    </subcellularLocation>
</comment>
<sequence length="487" mass="55638">MFPRSAAPRGRSAYRDGLYPTPPVPICYDYNHQRLAAVNSFYVSGRERLPTYEWKPYPALSPVPPRVPAPYTPTIPNGRKRQNDEYSPHVVKRQRLESPSHTLVGSPLPRATPPRRPDQAVPGSSRSSFGFDSCYPSPRAHIHPQVKVVPESSNSLQAYAKDKLSEQMLELFEACQQQTSDLARKETCRTRLQKDIQSIYAVARLYLTGSSMNGLGCRSSDADLCLVLKGNNRPDPINVLTVLQRLFKSLSYVERTQLIRAKVPILRFREKGSDLEFDLNINNTVGIRNTFLLRSYAYADLRIRPMILVVKKWARHNQINDASKGTLSSYTLVLMVLHYLQTLKEPVLPSLQRDYPECFYALLDIDMVPEGPKHVPPYISTNQSSLGELLLGFLKYYATDFRWDKQVISVREAKALPKNNSKEWRNKYICVEEPFEKNNVARAVHEKIKFDAIKATFAESCRILQDRKDLNSIIPVRAIINKESSRR</sequence>
<evidence type="ECO:0000259" key="13">
    <source>
        <dbReference type="Pfam" id="PF22600"/>
    </source>
</evidence>
<keyword evidence="15" id="KW-1185">Reference proteome</keyword>
<dbReference type="PANTHER" id="PTHR12271">
    <property type="entry name" value="POLY A POLYMERASE CID PAP -RELATED"/>
    <property type="match status" value="1"/>
</dbReference>
<comment type="cofactor">
    <cofactor evidence="2">
        <name>Mg(2+)</name>
        <dbReference type="ChEBI" id="CHEBI:18420"/>
    </cofactor>
</comment>
<evidence type="ECO:0000256" key="6">
    <source>
        <dbReference type="ARBA" id="ARBA00022679"/>
    </source>
</evidence>
<evidence type="ECO:0000313" key="14">
    <source>
        <dbReference type="EMBL" id="TDH12688.1"/>
    </source>
</evidence>
<dbReference type="InterPro" id="IPR002058">
    <property type="entry name" value="PAP_assoc"/>
</dbReference>
<evidence type="ECO:0000256" key="4">
    <source>
        <dbReference type="ARBA" id="ARBA00012388"/>
    </source>
</evidence>
<reference evidence="14 15" key="1">
    <citation type="submission" date="2019-01" db="EMBL/GenBank/DDBJ databases">
        <title>A chromosome-scale genome assembly of the yellow perch, Perca flavescens.</title>
        <authorList>
            <person name="Feron R."/>
            <person name="Morvezen R."/>
            <person name="Bestin A."/>
            <person name="Haffray P."/>
            <person name="Klopp C."/>
            <person name="Zahm M."/>
            <person name="Cabau C."/>
            <person name="Roques C."/>
            <person name="Donnadieu C."/>
            <person name="Bouchez O."/>
            <person name="Christie M."/>
            <person name="Larson W."/>
            <person name="Guiguen Y."/>
        </authorList>
    </citation>
    <scope>NUCLEOTIDE SEQUENCE [LARGE SCALE GENOMIC DNA]</scope>
    <source>
        <strain evidence="14">YP-PL-M2</strain>
        <tissue evidence="14">Blood</tissue>
    </source>
</reference>
<dbReference type="CDD" id="cd05402">
    <property type="entry name" value="NT_PAP_TUTase"/>
    <property type="match status" value="1"/>
</dbReference>
<comment type="similarity">
    <text evidence="9">Belongs to the DNA polymerase type-B-like family. GLD2 subfamily.</text>
</comment>
<dbReference type="GO" id="GO:0031123">
    <property type="term" value="P:RNA 3'-end processing"/>
    <property type="evidence" value="ECO:0007669"/>
    <property type="project" value="TreeGrafter"/>
</dbReference>
<keyword evidence="7" id="KW-0479">Metal-binding</keyword>
<dbReference type="Pfam" id="PF03828">
    <property type="entry name" value="PAP_assoc"/>
    <property type="match status" value="1"/>
</dbReference>
<dbReference type="FunFam" id="1.10.1410.10:FF:000007">
    <property type="entry name" value="poly(A) RNA polymerase GLD2 isoform X1"/>
    <property type="match status" value="1"/>
</dbReference>
<evidence type="ECO:0000256" key="8">
    <source>
        <dbReference type="ARBA" id="ARBA00022842"/>
    </source>
</evidence>
<dbReference type="STRING" id="8167.A0A484DB28"/>
<feature type="domain" description="PAP-associated" evidence="12">
    <location>
        <begin position="385"/>
        <end position="439"/>
    </location>
</feature>
<evidence type="ECO:0000259" key="12">
    <source>
        <dbReference type="Pfam" id="PF03828"/>
    </source>
</evidence>
<organism evidence="14 15">
    <name type="scientific">Perca flavescens</name>
    <name type="common">American yellow perch</name>
    <name type="synonym">Morone flavescens</name>
    <dbReference type="NCBI Taxonomy" id="8167"/>
    <lineage>
        <taxon>Eukaryota</taxon>
        <taxon>Metazoa</taxon>
        <taxon>Chordata</taxon>
        <taxon>Craniata</taxon>
        <taxon>Vertebrata</taxon>
        <taxon>Euteleostomi</taxon>
        <taxon>Actinopterygii</taxon>
        <taxon>Neopterygii</taxon>
        <taxon>Teleostei</taxon>
        <taxon>Neoteleostei</taxon>
        <taxon>Acanthomorphata</taxon>
        <taxon>Eupercaria</taxon>
        <taxon>Perciformes</taxon>
        <taxon>Percoidei</taxon>
        <taxon>Percidae</taxon>
        <taxon>Percinae</taxon>
        <taxon>Perca</taxon>
    </lineage>
</organism>
<dbReference type="Proteomes" id="UP000295070">
    <property type="component" value="Chromosome 5"/>
</dbReference>
<evidence type="ECO:0000256" key="1">
    <source>
        <dbReference type="ARBA" id="ARBA00001936"/>
    </source>
</evidence>
<feature type="region of interest" description="Disordered" evidence="11">
    <location>
        <begin position="63"/>
        <end position="129"/>
    </location>
</feature>
<dbReference type="EMBL" id="SCKG01000005">
    <property type="protein sequence ID" value="TDH12688.1"/>
    <property type="molecule type" value="Genomic_DNA"/>
</dbReference>
<gene>
    <name evidence="14" type="ORF">EPR50_G00049840</name>
</gene>
<dbReference type="AlphaFoldDB" id="A0A484DB28"/>